<dbReference type="GO" id="GO:0052572">
    <property type="term" value="P:response to host immune response"/>
    <property type="evidence" value="ECO:0007669"/>
    <property type="project" value="TreeGrafter"/>
</dbReference>
<sequence length="424" mass="41392">MDFGALPPEVNSGRMYTGAGPGPLLSAASAWSELAAVLHSAAAEYGTAVSDLSADWHGSSADAMAVAAAPYVEWMSGLAGQAEQAGAQAAAAAAAYEAAFAATVPPAVIAANRSLLMTLIATNILGLNTPAIAATEAHYAEMWAQDAATMYSYAGASAAATQLTPFAEPPPTTNQAGAADQGVATAQAVSRSGASVGQQVSQAMKALPKALQSLSANPAAAGSALPGGLGTDLANWNTIMSTLTGAYSPLLGWSSIPGGPLLSFGQIWSWPINAMGASSYLAGPKAITGALTPLSSLANQALPAAGLGGGPVTGSLGRAALVGKLSVPTAWATSAPAVQPVVLTMPASAAAPAAAFAGEDVMFSEMALSSLAGRAVGATASRTVGATMTRAAGCGVSADVLGAIAGEADPTAATIVVIPALDDE</sequence>
<reference evidence="5" key="1">
    <citation type="submission" date="2016-06" db="EMBL/GenBank/DDBJ databases">
        <authorList>
            <person name="Sutton G."/>
            <person name="Brinkac L."/>
            <person name="Sanka R."/>
            <person name="Adams M."/>
            <person name="Lau E."/>
            <person name="Sam S."/>
            <person name="Sreng N."/>
            <person name="Him V."/>
            <person name="Kerleguer A."/>
            <person name="Cheng S."/>
        </authorList>
    </citation>
    <scope>NUCLEOTIDE SEQUENCE [LARGE SCALE GENOMIC DNA]</scope>
    <source>
        <strain evidence="5">E1876</strain>
    </source>
</reference>
<dbReference type="Proteomes" id="UP000093943">
    <property type="component" value="Unassembled WGS sequence"/>
</dbReference>
<dbReference type="AlphaFoldDB" id="A0A1A2Y3T0"/>
<dbReference type="InterPro" id="IPR022171">
    <property type="entry name" value="PPE_C"/>
</dbReference>
<gene>
    <name evidence="4" type="ORF">A5710_16495</name>
</gene>
<dbReference type="SUPFAM" id="SSF140459">
    <property type="entry name" value="PE/PPE dimer-like"/>
    <property type="match status" value="1"/>
</dbReference>
<comment type="similarity">
    <text evidence="1">Belongs to the mycobacterial PPE family.</text>
</comment>
<feature type="domain" description="PPE family C-terminal" evidence="3">
    <location>
        <begin position="314"/>
        <end position="383"/>
    </location>
</feature>
<dbReference type="Pfam" id="PF00823">
    <property type="entry name" value="PPE"/>
    <property type="match status" value="1"/>
</dbReference>
<dbReference type="PANTHER" id="PTHR46766:SF1">
    <property type="entry name" value="GLUTAMINE-RICH PROTEIN 2"/>
    <property type="match status" value="1"/>
</dbReference>
<feature type="domain" description="PPE" evidence="2">
    <location>
        <begin position="2"/>
        <end position="164"/>
    </location>
</feature>
<evidence type="ECO:0000313" key="4">
    <source>
        <dbReference type="EMBL" id="OBI32073.1"/>
    </source>
</evidence>
<proteinExistence type="inferred from homology"/>
<evidence type="ECO:0000256" key="1">
    <source>
        <dbReference type="ARBA" id="ARBA00010652"/>
    </source>
</evidence>
<dbReference type="OrthoDB" id="4764495at2"/>
<organism evidence="4 5">
    <name type="scientific">Mycolicibacter sinensis (strain JDM601)</name>
    <name type="common">Mycobacterium sinense</name>
    <dbReference type="NCBI Taxonomy" id="875328"/>
    <lineage>
        <taxon>Bacteria</taxon>
        <taxon>Bacillati</taxon>
        <taxon>Actinomycetota</taxon>
        <taxon>Actinomycetes</taxon>
        <taxon>Mycobacteriales</taxon>
        <taxon>Mycobacteriaceae</taxon>
        <taxon>Mycolicibacter</taxon>
    </lineage>
</organism>
<dbReference type="Pfam" id="PF12484">
    <property type="entry name" value="PPE-SVP"/>
    <property type="match status" value="1"/>
</dbReference>
<accession>A0A1A2Y3T0</accession>
<dbReference type="FunFam" id="1.20.1260.20:FF:000001">
    <property type="entry name" value="PPE family protein PPE41"/>
    <property type="match status" value="1"/>
</dbReference>
<protein>
    <recommendedName>
        <fullName evidence="6">PPE family protein</fullName>
    </recommendedName>
</protein>
<evidence type="ECO:0008006" key="6">
    <source>
        <dbReference type="Google" id="ProtNLM"/>
    </source>
</evidence>
<evidence type="ECO:0000259" key="2">
    <source>
        <dbReference type="Pfam" id="PF00823"/>
    </source>
</evidence>
<dbReference type="InterPro" id="IPR038332">
    <property type="entry name" value="PPE_sf"/>
</dbReference>
<dbReference type="PANTHER" id="PTHR46766">
    <property type="entry name" value="GLUTAMINE-RICH PROTEIN 2"/>
    <property type="match status" value="1"/>
</dbReference>
<name>A0A1A2Y3T0_MYCSD</name>
<dbReference type="EMBL" id="LZKG01000044">
    <property type="protein sequence ID" value="OBI32073.1"/>
    <property type="molecule type" value="Genomic_DNA"/>
</dbReference>
<dbReference type="RefSeq" id="WP_064924383.1">
    <property type="nucleotide sequence ID" value="NZ_LZJK01000166.1"/>
</dbReference>
<evidence type="ECO:0000259" key="3">
    <source>
        <dbReference type="Pfam" id="PF12484"/>
    </source>
</evidence>
<dbReference type="Gene3D" id="1.20.1260.20">
    <property type="entry name" value="PPE superfamily"/>
    <property type="match status" value="1"/>
</dbReference>
<comment type="caution">
    <text evidence="4">The sequence shown here is derived from an EMBL/GenBank/DDBJ whole genome shotgun (WGS) entry which is preliminary data.</text>
</comment>
<evidence type="ECO:0000313" key="5">
    <source>
        <dbReference type="Proteomes" id="UP000093943"/>
    </source>
</evidence>
<dbReference type="InterPro" id="IPR000030">
    <property type="entry name" value="PPE_dom"/>
</dbReference>